<dbReference type="GO" id="GO:0043571">
    <property type="term" value="P:maintenance of CRISPR repeat elements"/>
    <property type="evidence" value="ECO:0007669"/>
    <property type="project" value="UniProtKB-UniRule"/>
</dbReference>
<dbReference type="InterPro" id="IPR002729">
    <property type="entry name" value="CRISPR-assoc_Cas1"/>
</dbReference>
<evidence type="ECO:0000256" key="3">
    <source>
        <dbReference type="ARBA" id="ARBA00022759"/>
    </source>
</evidence>
<comment type="cofactor">
    <cofactor evidence="10">
        <name>Mg(2+)</name>
        <dbReference type="ChEBI" id="CHEBI:18420"/>
    </cofactor>
    <cofactor evidence="10">
        <name>Mn(2+)</name>
        <dbReference type="ChEBI" id="CHEBI:29035"/>
    </cofactor>
</comment>
<dbReference type="HAMAP" id="MF_01470">
    <property type="entry name" value="Cas1"/>
    <property type="match status" value="1"/>
</dbReference>
<evidence type="ECO:0000256" key="2">
    <source>
        <dbReference type="ARBA" id="ARBA00022723"/>
    </source>
</evidence>
<dbReference type="NCBIfam" id="TIGR00287">
    <property type="entry name" value="cas1"/>
    <property type="match status" value="1"/>
</dbReference>
<protein>
    <recommendedName>
        <fullName evidence="10">CRISPR-associated endonuclease Cas1</fullName>
        <ecNumber evidence="10">3.1.-.-</ecNumber>
    </recommendedName>
</protein>
<dbReference type="PANTHER" id="PTHR34353:SF2">
    <property type="entry name" value="CRISPR-ASSOCIATED ENDONUCLEASE CAS1 1"/>
    <property type="match status" value="1"/>
</dbReference>
<dbReference type="InterPro" id="IPR050646">
    <property type="entry name" value="Cas1"/>
</dbReference>
<dbReference type="GO" id="GO:0016787">
    <property type="term" value="F:hydrolase activity"/>
    <property type="evidence" value="ECO:0007669"/>
    <property type="project" value="UniProtKB-KW"/>
</dbReference>
<feature type="binding site" evidence="10">
    <location>
        <position position="237"/>
    </location>
    <ligand>
        <name>Mn(2+)</name>
        <dbReference type="ChEBI" id="CHEBI:29035"/>
    </ligand>
</feature>
<name>A0A445MTY8_9BACT</name>
<sequence>MIAYVKTQGARIIQEGRHLLVRKGDTIYKTLFTYKLDQILLFGNIEVTHNAMCQIMRNNIDTVFLTRYGRYLGRLAPVEAKNVFLRKRQYLIQQDLHFCVHLAKSIVAGKLSNMATLLMRIKRSKKETEAGNMAHQIQDLMTNLSEADDINSVRGYEGRASALFFKGFPYGFVEDMGFTKRVRRPPTDPVNSVLSLLYTFLMNRVYSAVRIAGLDPYPGFLHTNDYGRFSLVLDLMEEFRTIIADTLTLSLFNLKILQKDDFIREAPPERGSAYSGNDAIADITADPIGLISMNDAATEEFDLPEQRMEEAPAPPAQVTGKYPVKLKREAFTRVIDAFEKKLTTTFHYPPAERQLTYGEAIIFQAGQFRKVIEGQIEVYQPILLR</sequence>
<keyword evidence="1 10" id="KW-0540">Nuclease</keyword>
<evidence type="ECO:0000256" key="4">
    <source>
        <dbReference type="ARBA" id="ARBA00022801"/>
    </source>
</evidence>
<dbReference type="AlphaFoldDB" id="A0A445MTY8"/>
<evidence type="ECO:0000313" key="11">
    <source>
        <dbReference type="EMBL" id="SPD72994.1"/>
    </source>
</evidence>
<dbReference type="GO" id="GO:0004519">
    <property type="term" value="F:endonuclease activity"/>
    <property type="evidence" value="ECO:0007669"/>
    <property type="project" value="UniProtKB-UniRule"/>
</dbReference>
<dbReference type="InterPro" id="IPR042206">
    <property type="entry name" value="CRISPR-assoc_Cas1_C"/>
</dbReference>
<feature type="binding site" evidence="10">
    <location>
        <position position="157"/>
    </location>
    <ligand>
        <name>Mn(2+)</name>
        <dbReference type="ChEBI" id="CHEBI:29035"/>
    </ligand>
</feature>
<evidence type="ECO:0000256" key="1">
    <source>
        <dbReference type="ARBA" id="ARBA00022722"/>
    </source>
</evidence>
<evidence type="ECO:0000256" key="9">
    <source>
        <dbReference type="ARBA" id="ARBA00038592"/>
    </source>
</evidence>
<dbReference type="InterPro" id="IPR042211">
    <property type="entry name" value="CRISPR-assoc_Cas1_N"/>
</dbReference>
<organism evidence="11">
    <name type="scientific">uncultured Desulfobacterium sp</name>
    <dbReference type="NCBI Taxonomy" id="201089"/>
    <lineage>
        <taxon>Bacteria</taxon>
        <taxon>Pseudomonadati</taxon>
        <taxon>Thermodesulfobacteriota</taxon>
        <taxon>Desulfobacteria</taxon>
        <taxon>Desulfobacterales</taxon>
        <taxon>Desulfobacteriaceae</taxon>
        <taxon>Desulfobacterium</taxon>
        <taxon>environmental samples</taxon>
    </lineage>
</organism>
<dbReference type="GO" id="GO:0051607">
    <property type="term" value="P:defense response to virus"/>
    <property type="evidence" value="ECO:0007669"/>
    <property type="project" value="UniProtKB-UniRule"/>
</dbReference>
<dbReference type="Pfam" id="PF01867">
    <property type="entry name" value="Cas_Cas1"/>
    <property type="match status" value="1"/>
</dbReference>
<evidence type="ECO:0000256" key="7">
    <source>
        <dbReference type="ARBA" id="ARBA00023125"/>
    </source>
</evidence>
<feature type="binding site" evidence="10">
    <location>
        <position position="222"/>
    </location>
    <ligand>
        <name>Mn(2+)</name>
        <dbReference type="ChEBI" id="CHEBI:29035"/>
    </ligand>
</feature>
<reference evidence="11" key="1">
    <citation type="submission" date="2018-01" db="EMBL/GenBank/DDBJ databases">
        <authorList>
            <person name="Regsiter A."/>
            <person name="William W."/>
        </authorList>
    </citation>
    <scope>NUCLEOTIDE SEQUENCE</scope>
    <source>
        <strain evidence="11">TRIP AH-1</strain>
    </source>
</reference>
<dbReference type="CDD" id="cd09634">
    <property type="entry name" value="Cas1_I-II-III"/>
    <property type="match status" value="1"/>
</dbReference>
<keyword evidence="5 10" id="KW-0460">Magnesium</keyword>
<dbReference type="EC" id="3.1.-.-" evidence="10"/>
<dbReference type="Gene3D" id="3.100.10.20">
    <property type="entry name" value="CRISPR-associated endonuclease Cas1, N-terminal domain"/>
    <property type="match status" value="1"/>
</dbReference>
<evidence type="ECO:0000256" key="8">
    <source>
        <dbReference type="ARBA" id="ARBA00023211"/>
    </source>
</evidence>
<evidence type="ECO:0000256" key="5">
    <source>
        <dbReference type="ARBA" id="ARBA00022842"/>
    </source>
</evidence>
<keyword evidence="7 10" id="KW-0238">DNA-binding</keyword>
<comment type="function">
    <text evidence="10">CRISPR (clustered regularly interspaced short palindromic repeat), is an adaptive immune system that provides protection against mobile genetic elements (viruses, transposable elements and conjugative plasmids). CRISPR clusters contain spacers, sequences complementary to antecedent mobile elements, and target invading nucleic acids. CRISPR clusters are transcribed and processed into CRISPR RNA (crRNA). Acts as a dsDNA endonuclease. Involved in the integration of spacer DNA into the CRISPR cassette.</text>
</comment>
<keyword evidence="2 10" id="KW-0479">Metal-binding</keyword>
<keyword evidence="4 10" id="KW-0378">Hydrolase</keyword>
<evidence type="ECO:0000256" key="10">
    <source>
        <dbReference type="HAMAP-Rule" id="MF_01470"/>
    </source>
</evidence>
<dbReference type="EMBL" id="OJIN01000073">
    <property type="protein sequence ID" value="SPD72994.1"/>
    <property type="molecule type" value="Genomic_DNA"/>
</dbReference>
<keyword evidence="6 10" id="KW-0051">Antiviral defense</keyword>
<evidence type="ECO:0000256" key="6">
    <source>
        <dbReference type="ARBA" id="ARBA00023118"/>
    </source>
</evidence>
<comment type="subunit">
    <text evidence="9 10">Homodimer, forms a heterotetramer with a Cas2 homodimer.</text>
</comment>
<dbReference type="PANTHER" id="PTHR34353">
    <property type="entry name" value="CRISPR-ASSOCIATED ENDONUCLEASE CAS1 1"/>
    <property type="match status" value="1"/>
</dbReference>
<keyword evidence="3 10" id="KW-0255">Endonuclease</keyword>
<gene>
    <name evidence="11" type="primary">cas</name>
    <name evidence="10" type="synonym">cas1</name>
    <name evidence="11" type="ORF">PITCH_A1640004</name>
</gene>
<accession>A0A445MTY8</accession>
<keyword evidence="8 10" id="KW-0464">Manganese</keyword>
<dbReference type="GO" id="GO:0003677">
    <property type="term" value="F:DNA binding"/>
    <property type="evidence" value="ECO:0007669"/>
    <property type="project" value="UniProtKB-KW"/>
</dbReference>
<dbReference type="Gene3D" id="1.20.120.920">
    <property type="entry name" value="CRISPR-associated endonuclease Cas1, C-terminal domain"/>
    <property type="match status" value="1"/>
</dbReference>
<comment type="similarity">
    <text evidence="10">Belongs to the CRISPR-associated endonuclease Cas1 family.</text>
</comment>
<proteinExistence type="inferred from homology"/>
<dbReference type="GO" id="GO:0046872">
    <property type="term" value="F:metal ion binding"/>
    <property type="evidence" value="ECO:0007669"/>
    <property type="project" value="UniProtKB-UniRule"/>
</dbReference>